<comment type="caution">
    <text evidence="2">The sequence shown here is derived from an EMBL/GenBank/DDBJ whole genome shotgun (WGS) entry which is preliminary data.</text>
</comment>
<evidence type="ECO:0000313" key="2">
    <source>
        <dbReference type="EMBL" id="GID43538.1"/>
    </source>
</evidence>
<accession>A0ABQ3WBI6</accession>
<feature type="compositionally biased region" description="Basic and acidic residues" evidence="1">
    <location>
        <begin position="60"/>
        <end position="70"/>
    </location>
</feature>
<protein>
    <submittedName>
        <fullName evidence="2">Uncharacterized protein</fullName>
    </submittedName>
</protein>
<feature type="compositionally biased region" description="Basic and acidic residues" evidence="1">
    <location>
        <begin position="39"/>
        <end position="49"/>
    </location>
</feature>
<feature type="region of interest" description="Disordered" evidence="1">
    <location>
        <begin position="39"/>
        <end position="70"/>
    </location>
</feature>
<gene>
    <name evidence="2" type="ORF">Aca07nite_08130</name>
</gene>
<name>A0ABQ3WBI6_9ACTN</name>
<proteinExistence type="predicted"/>
<evidence type="ECO:0000256" key="1">
    <source>
        <dbReference type="SAM" id="MobiDB-lite"/>
    </source>
</evidence>
<dbReference type="EMBL" id="BOMF01000012">
    <property type="protein sequence ID" value="GID43538.1"/>
    <property type="molecule type" value="Genomic_DNA"/>
</dbReference>
<reference evidence="2" key="1">
    <citation type="submission" date="2021-01" db="EMBL/GenBank/DDBJ databases">
        <title>Whole genome shotgun sequence of Actinoplanes capillaceus NBRC 16408.</title>
        <authorList>
            <person name="Komaki H."/>
            <person name="Tamura T."/>
        </authorList>
    </citation>
    <scope>NUCLEOTIDE SEQUENCE [LARGE SCALE GENOMIC DNA]</scope>
    <source>
        <strain evidence="2">NBRC 16408</strain>
    </source>
</reference>
<sequence length="70" mass="7736">MIRLTLFQQPDLVLVGLRDELSFGALLLDIPVLAEVHAAGETRDEKTDGRSTNSEPAPEPLHEDSLRRGQ</sequence>
<organism evidence="2">
    <name type="scientific">Actinoplanes campanulatus</name>
    <dbReference type="NCBI Taxonomy" id="113559"/>
    <lineage>
        <taxon>Bacteria</taxon>
        <taxon>Bacillati</taxon>
        <taxon>Actinomycetota</taxon>
        <taxon>Actinomycetes</taxon>
        <taxon>Micromonosporales</taxon>
        <taxon>Micromonosporaceae</taxon>
        <taxon>Actinoplanes</taxon>
    </lineage>
</organism>